<organism evidence="9">
    <name type="scientific">hydrothermal vent metagenome</name>
    <dbReference type="NCBI Taxonomy" id="652676"/>
    <lineage>
        <taxon>unclassified sequences</taxon>
        <taxon>metagenomes</taxon>
        <taxon>ecological metagenomes</taxon>
    </lineage>
</organism>
<feature type="transmembrane region" description="Helical" evidence="8">
    <location>
        <begin position="51"/>
        <end position="72"/>
    </location>
</feature>
<dbReference type="PANTHER" id="PTHR28259">
    <property type="entry name" value="FLUORIDE EXPORT PROTEIN 1-RELATED"/>
    <property type="match status" value="1"/>
</dbReference>
<evidence type="ECO:0000256" key="2">
    <source>
        <dbReference type="ARBA" id="ARBA00022475"/>
    </source>
</evidence>
<feature type="transmembrane region" description="Helical" evidence="8">
    <location>
        <begin position="84"/>
        <end position="105"/>
    </location>
</feature>
<dbReference type="GO" id="GO:1903425">
    <property type="term" value="F:fluoride transmembrane transporter activity"/>
    <property type="evidence" value="ECO:0007669"/>
    <property type="project" value="TreeGrafter"/>
</dbReference>
<evidence type="ECO:0000256" key="4">
    <source>
        <dbReference type="ARBA" id="ARBA00022989"/>
    </source>
</evidence>
<feature type="transmembrane region" description="Helical" evidence="8">
    <location>
        <begin position="20"/>
        <end position="39"/>
    </location>
</feature>
<evidence type="ECO:0000256" key="6">
    <source>
        <dbReference type="ARBA" id="ARBA00035120"/>
    </source>
</evidence>
<name>A0A3B1AZP0_9ZZZZ</name>
<keyword evidence="3 8" id="KW-0812">Transmembrane</keyword>
<dbReference type="InterPro" id="IPR003691">
    <property type="entry name" value="FluC"/>
</dbReference>
<comment type="catalytic activity">
    <reaction evidence="7">
        <text>fluoride(in) = fluoride(out)</text>
        <dbReference type="Rhea" id="RHEA:76159"/>
        <dbReference type="ChEBI" id="CHEBI:17051"/>
    </reaction>
    <physiologicalReaction direction="left-to-right" evidence="7">
        <dbReference type="Rhea" id="RHEA:76160"/>
    </physiologicalReaction>
</comment>
<evidence type="ECO:0000256" key="3">
    <source>
        <dbReference type="ARBA" id="ARBA00022692"/>
    </source>
</evidence>
<dbReference type="PANTHER" id="PTHR28259:SF1">
    <property type="entry name" value="FLUORIDE EXPORT PROTEIN 1-RELATED"/>
    <property type="match status" value="1"/>
</dbReference>
<protein>
    <submittedName>
        <fullName evidence="9">Fluoride ion transporter CrcB</fullName>
    </submittedName>
</protein>
<keyword evidence="5 8" id="KW-0472">Membrane</keyword>
<evidence type="ECO:0000313" key="9">
    <source>
        <dbReference type="EMBL" id="VAW98306.1"/>
    </source>
</evidence>
<comment type="subcellular location">
    <subcellularLocation>
        <location evidence="1">Cell membrane</location>
        <topology evidence="1">Multi-pass membrane protein</topology>
    </subcellularLocation>
</comment>
<keyword evidence="2" id="KW-1003">Cell membrane</keyword>
<proteinExistence type="inferred from homology"/>
<evidence type="ECO:0000256" key="7">
    <source>
        <dbReference type="ARBA" id="ARBA00035585"/>
    </source>
</evidence>
<evidence type="ECO:0000256" key="1">
    <source>
        <dbReference type="ARBA" id="ARBA00004651"/>
    </source>
</evidence>
<accession>A0A3B1AZP0</accession>
<comment type="similarity">
    <text evidence="6">Belongs to the fluoride channel Fluc/FEX (TC 1.A.43) family.</text>
</comment>
<evidence type="ECO:0000256" key="8">
    <source>
        <dbReference type="SAM" id="Phobius"/>
    </source>
</evidence>
<dbReference type="HAMAP" id="MF_00454">
    <property type="entry name" value="FluC"/>
    <property type="match status" value="1"/>
</dbReference>
<gene>
    <name evidence="9" type="ORF">MNBD_GAMMA21-1396</name>
</gene>
<keyword evidence="4 8" id="KW-1133">Transmembrane helix</keyword>
<dbReference type="EMBL" id="UOFR01000058">
    <property type="protein sequence ID" value="VAW98306.1"/>
    <property type="molecule type" value="Genomic_DNA"/>
</dbReference>
<sequence length="108" mass="11669">MRFGVSNGVHAVFGRDFPYGTLTVNVLGSLLIGFFYITLLERVSLGPEWRAFIIIGVLGAFTTFSTFSLETFNLIEAGEIAKALLNVALSVSACLLAAWIGILVARQL</sequence>
<dbReference type="AlphaFoldDB" id="A0A3B1AZP0"/>
<dbReference type="NCBIfam" id="TIGR00494">
    <property type="entry name" value="crcB"/>
    <property type="match status" value="1"/>
</dbReference>
<dbReference type="Pfam" id="PF02537">
    <property type="entry name" value="CRCB"/>
    <property type="match status" value="1"/>
</dbReference>
<evidence type="ECO:0000256" key="5">
    <source>
        <dbReference type="ARBA" id="ARBA00023136"/>
    </source>
</evidence>
<reference evidence="9" key="1">
    <citation type="submission" date="2018-06" db="EMBL/GenBank/DDBJ databases">
        <authorList>
            <person name="Zhirakovskaya E."/>
        </authorList>
    </citation>
    <scope>NUCLEOTIDE SEQUENCE</scope>
</reference>
<dbReference type="GO" id="GO:0005886">
    <property type="term" value="C:plasma membrane"/>
    <property type="evidence" value="ECO:0007669"/>
    <property type="project" value="UniProtKB-SubCell"/>
</dbReference>